<dbReference type="EMBL" id="VWXX01000051">
    <property type="protein sequence ID" value="KAA6182230.1"/>
    <property type="molecule type" value="Genomic_DNA"/>
</dbReference>
<protein>
    <recommendedName>
        <fullName evidence="2">HD-GYP domain-containing protein</fullName>
    </recommendedName>
</protein>
<dbReference type="InterPro" id="IPR052020">
    <property type="entry name" value="Cyclic_di-GMP/3'3'-cGAMP_PDE"/>
</dbReference>
<feature type="transmembrane region" description="Helical" evidence="1">
    <location>
        <begin position="6"/>
        <end position="27"/>
    </location>
</feature>
<dbReference type="SUPFAM" id="SSF109604">
    <property type="entry name" value="HD-domain/PDEase-like"/>
    <property type="match status" value="1"/>
</dbReference>
<accession>A0A5M8FE96</accession>
<dbReference type="InterPro" id="IPR037522">
    <property type="entry name" value="HD_GYP_dom"/>
</dbReference>
<evidence type="ECO:0000256" key="1">
    <source>
        <dbReference type="SAM" id="Phobius"/>
    </source>
</evidence>
<dbReference type="PANTHER" id="PTHR45228">
    <property type="entry name" value="CYCLIC DI-GMP PHOSPHODIESTERASE TM_0186-RELATED"/>
    <property type="match status" value="1"/>
</dbReference>
<evidence type="ECO:0000259" key="2">
    <source>
        <dbReference type="PROSITE" id="PS51832"/>
    </source>
</evidence>
<proteinExistence type="predicted"/>
<reference evidence="3 4" key="1">
    <citation type="submission" date="2019-09" db="EMBL/GenBank/DDBJ databases">
        <title>Whole-genome sequence of the purple sulfur bacterium Thiohalocapsa marina DSM 19078.</title>
        <authorList>
            <person name="Kyndt J.A."/>
            <person name="Meyer T.E."/>
        </authorList>
    </citation>
    <scope>NUCLEOTIDE SEQUENCE [LARGE SCALE GENOMIC DNA]</scope>
    <source>
        <strain evidence="3 4">DSM 19078</strain>
    </source>
</reference>
<keyword evidence="1" id="KW-0812">Transmembrane</keyword>
<sequence length="94" mass="10284">MEMENLQAIGANIGLLLFAATFVATYIPISARLMAVADVFDALVCARVYKDEYDFDQVYRSIIEAAGSHFDPVVLQAFTHCSGDFKAVAGRFKG</sequence>
<dbReference type="PANTHER" id="PTHR45228:SF5">
    <property type="entry name" value="CYCLIC DI-GMP PHOSPHODIESTERASE VC_1348-RELATED"/>
    <property type="match status" value="1"/>
</dbReference>
<dbReference type="Proteomes" id="UP000322981">
    <property type="component" value="Unassembled WGS sequence"/>
</dbReference>
<comment type="caution">
    <text evidence="3">The sequence shown here is derived from an EMBL/GenBank/DDBJ whole genome shotgun (WGS) entry which is preliminary data.</text>
</comment>
<name>A0A5M8FE96_9GAMM</name>
<feature type="domain" description="HD-GYP" evidence="2">
    <location>
        <begin position="1"/>
        <end position="94"/>
    </location>
</feature>
<organism evidence="3 4">
    <name type="scientific">Thiohalocapsa marina</name>
    <dbReference type="NCBI Taxonomy" id="424902"/>
    <lineage>
        <taxon>Bacteria</taxon>
        <taxon>Pseudomonadati</taxon>
        <taxon>Pseudomonadota</taxon>
        <taxon>Gammaproteobacteria</taxon>
        <taxon>Chromatiales</taxon>
        <taxon>Chromatiaceae</taxon>
        <taxon>Thiohalocapsa</taxon>
    </lineage>
</organism>
<dbReference type="RefSeq" id="WP_150094842.1">
    <property type="nucleotide sequence ID" value="NZ_VWXX01000051.1"/>
</dbReference>
<gene>
    <name evidence="3" type="ORF">F2Q65_18290</name>
</gene>
<keyword evidence="1" id="KW-0472">Membrane</keyword>
<dbReference type="AlphaFoldDB" id="A0A5M8FE96"/>
<keyword evidence="1" id="KW-1133">Transmembrane helix</keyword>
<evidence type="ECO:0000313" key="4">
    <source>
        <dbReference type="Proteomes" id="UP000322981"/>
    </source>
</evidence>
<evidence type="ECO:0000313" key="3">
    <source>
        <dbReference type="EMBL" id="KAA6182230.1"/>
    </source>
</evidence>
<dbReference type="PROSITE" id="PS51832">
    <property type="entry name" value="HD_GYP"/>
    <property type="match status" value="1"/>
</dbReference>
<dbReference type="OrthoDB" id="9802066at2"/>
<dbReference type="Gene3D" id="1.10.3210.10">
    <property type="entry name" value="Hypothetical protein af1432"/>
    <property type="match status" value="1"/>
</dbReference>
<dbReference type="Pfam" id="PF13487">
    <property type="entry name" value="HD_5"/>
    <property type="match status" value="1"/>
</dbReference>
<keyword evidence="4" id="KW-1185">Reference proteome</keyword>